<evidence type="ECO:0000259" key="7">
    <source>
        <dbReference type="Pfam" id="PF00728"/>
    </source>
</evidence>
<keyword evidence="6" id="KW-0732">Signal</keyword>
<comment type="catalytic activity">
    <reaction evidence="1">
        <text>Hydrolysis of terminal non-reducing N-acetyl-D-hexosamine residues in N-acetyl-beta-D-hexosaminides.</text>
        <dbReference type="EC" id="3.2.1.52"/>
    </reaction>
</comment>
<keyword evidence="4" id="KW-0378">Hydrolase</keyword>
<dbReference type="InterPro" id="IPR029018">
    <property type="entry name" value="Hex-like_dom2"/>
</dbReference>
<evidence type="ECO:0000256" key="3">
    <source>
        <dbReference type="ARBA" id="ARBA00012663"/>
    </source>
</evidence>
<feature type="domain" description="Glycoside hydrolase family 20 catalytic" evidence="7">
    <location>
        <begin position="345"/>
        <end position="490"/>
    </location>
</feature>
<evidence type="ECO:0000256" key="1">
    <source>
        <dbReference type="ARBA" id="ARBA00001231"/>
    </source>
</evidence>
<proteinExistence type="inferred from homology"/>
<dbReference type="Gene3D" id="3.30.379.10">
    <property type="entry name" value="Chitobiase/beta-hexosaminidase domain 2-like"/>
    <property type="match status" value="1"/>
</dbReference>
<dbReference type="Pfam" id="PF02838">
    <property type="entry name" value="Glyco_hydro_20b"/>
    <property type="match status" value="1"/>
</dbReference>
<comment type="similarity">
    <text evidence="2">Belongs to the glycosyl hydrolase 20 family.</text>
</comment>
<gene>
    <name evidence="9" type="ORF">ACEZDE_08435</name>
</gene>
<evidence type="ECO:0000313" key="9">
    <source>
        <dbReference type="EMBL" id="MFC1416667.1"/>
    </source>
</evidence>
<dbReference type="Gene3D" id="3.20.20.80">
    <property type="entry name" value="Glycosidases"/>
    <property type="match status" value="1"/>
</dbReference>
<comment type="caution">
    <text evidence="9">The sequence shown here is derived from an EMBL/GenBank/DDBJ whole genome shotgun (WGS) entry which is preliminary data.</text>
</comment>
<dbReference type="EC" id="3.2.1.52" evidence="3"/>
<reference evidence="9 10" key="1">
    <citation type="submission" date="2024-09" db="EMBL/GenBank/DDBJ databases">
        <authorList>
            <person name="Lee S.D."/>
        </authorList>
    </citation>
    <scope>NUCLEOTIDE SEQUENCE [LARGE SCALE GENOMIC DNA]</scope>
    <source>
        <strain evidence="9 10">N8-3</strain>
    </source>
</reference>
<dbReference type="RefSeq" id="WP_380534102.1">
    <property type="nucleotide sequence ID" value="NZ_JBHFAB010000005.1"/>
</dbReference>
<evidence type="ECO:0000256" key="4">
    <source>
        <dbReference type="ARBA" id="ARBA00022801"/>
    </source>
</evidence>
<name>A0ABV6VSD2_9ACTN</name>
<evidence type="ECO:0000256" key="2">
    <source>
        <dbReference type="ARBA" id="ARBA00006285"/>
    </source>
</evidence>
<sequence length="529" mass="56575">MAAAPFRRLLAALFALGLLTASPVASASATAAPRPPVASFADILPAPVSAVPAAGVSYTLRRTDTLSSDVPGIGGYLAAVLRRSTGYPFRVGTAPGAIALLLSGAPASVGPQGYRLDVTAHGVTVRARAAAGLFAGVQTLLQLLPPSVQGSRVVKTARWTLPGGRVIDHPRYAYRGAMLDVARHFFTVAQVERYTDQLAHYKIDYLHLHLTDDQGWRIAISGLPRLTSHGGSTEVGGGRGGYYTEADYRAIVRYAQARYITVVPEIDMPGHTNAALSSYPRLTCDGVVPRLYTGMNVGFSSLCVRSKATYAFLETVIARLAALTPGPYLHIGGDEAQSTSRADYAAFVNRVQAIVAARHKTVIGWHDIVAATLRPSTVAQFWSSTTGRPGDRAVAAAARRGTKVIMSPASRAYLDMRYTSATRIGADWAGRIDVSKAYDWNPGAYLPGLPASAVLGVEAPLWTETVRSSADLDYLAFPRVAAIAELGWSPASSHSWPRFRVRLAAQGPRWRAEGVRYYRSTQIDWPAGS</sequence>
<accession>A0ABV6VSD2</accession>
<dbReference type="PRINTS" id="PR00738">
    <property type="entry name" value="GLHYDRLASE20"/>
</dbReference>
<dbReference type="Pfam" id="PF00728">
    <property type="entry name" value="Glyco_hydro_20"/>
    <property type="match status" value="2"/>
</dbReference>
<keyword evidence="10" id="KW-1185">Reference proteome</keyword>
<evidence type="ECO:0000256" key="5">
    <source>
        <dbReference type="ARBA" id="ARBA00023295"/>
    </source>
</evidence>
<evidence type="ECO:0000259" key="8">
    <source>
        <dbReference type="Pfam" id="PF02838"/>
    </source>
</evidence>
<dbReference type="InterPro" id="IPR015882">
    <property type="entry name" value="HEX_bac_N"/>
</dbReference>
<dbReference type="CDD" id="cd06568">
    <property type="entry name" value="GH20_SpHex_like"/>
    <property type="match status" value="1"/>
</dbReference>
<dbReference type="EMBL" id="JBHFAB010000005">
    <property type="protein sequence ID" value="MFC1416667.1"/>
    <property type="molecule type" value="Genomic_DNA"/>
</dbReference>
<dbReference type="InterPro" id="IPR017853">
    <property type="entry name" value="GH"/>
</dbReference>
<protein>
    <recommendedName>
        <fullName evidence="3">beta-N-acetylhexosaminidase</fullName>
        <ecNumber evidence="3">3.2.1.52</ecNumber>
    </recommendedName>
</protein>
<dbReference type="SUPFAM" id="SSF51445">
    <property type="entry name" value="(Trans)glycosidases"/>
    <property type="match status" value="1"/>
</dbReference>
<dbReference type="Proteomes" id="UP001592531">
    <property type="component" value="Unassembled WGS sequence"/>
</dbReference>
<dbReference type="InterPro" id="IPR015883">
    <property type="entry name" value="Glyco_hydro_20_cat"/>
</dbReference>
<feature type="chain" id="PRO_5045691040" description="beta-N-acetylhexosaminidase" evidence="6">
    <location>
        <begin position="28"/>
        <end position="529"/>
    </location>
</feature>
<feature type="domain" description="Glycoside hydrolase family 20 catalytic" evidence="7">
    <location>
        <begin position="172"/>
        <end position="339"/>
    </location>
</feature>
<dbReference type="InterPro" id="IPR025705">
    <property type="entry name" value="Beta_hexosaminidase_sua/sub"/>
</dbReference>
<dbReference type="PANTHER" id="PTHR22600">
    <property type="entry name" value="BETA-HEXOSAMINIDASE"/>
    <property type="match status" value="1"/>
</dbReference>
<dbReference type="SUPFAM" id="SSF55545">
    <property type="entry name" value="beta-N-acetylhexosaminidase-like domain"/>
    <property type="match status" value="1"/>
</dbReference>
<dbReference type="PANTHER" id="PTHR22600:SF57">
    <property type="entry name" value="BETA-N-ACETYLHEXOSAMINIDASE"/>
    <property type="match status" value="1"/>
</dbReference>
<keyword evidence="5" id="KW-0326">Glycosidase</keyword>
<feature type="signal peptide" evidence="6">
    <location>
        <begin position="1"/>
        <end position="27"/>
    </location>
</feature>
<feature type="domain" description="Beta-hexosaminidase bacterial type N-terminal" evidence="8">
    <location>
        <begin position="42"/>
        <end position="168"/>
    </location>
</feature>
<organism evidence="9 10">
    <name type="scientific">Streptacidiphilus cavernicola</name>
    <dbReference type="NCBI Taxonomy" id="3342716"/>
    <lineage>
        <taxon>Bacteria</taxon>
        <taxon>Bacillati</taxon>
        <taxon>Actinomycetota</taxon>
        <taxon>Actinomycetes</taxon>
        <taxon>Kitasatosporales</taxon>
        <taxon>Streptomycetaceae</taxon>
        <taxon>Streptacidiphilus</taxon>
    </lineage>
</organism>
<evidence type="ECO:0000256" key="6">
    <source>
        <dbReference type="SAM" id="SignalP"/>
    </source>
</evidence>
<evidence type="ECO:0000313" key="10">
    <source>
        <dbReference type="Proteomes" id="UP001592531"/>
    </source>
</evidence>